<dbReference type="Gene3D" id="3.40.50.1820">
    <property type="entry name" value="alpha/beta hydrolase"/>
    <property type="match status" value="1"/>
</dbReference>
<name>A0A0L9Y9B9_CLOBO</name>
<evidence type="ECO:0000313" key="4">
    <source>
        <dbReference type="Proteomes" id="UP000473681"/>
    </source>
</evidence>
<evidence type="ECO:0000313" key="3">
    <source>
        <dbReference type="EMBL" id="NFN34575.1"/>
    </source>
</evidence>
<proteinExistence type="predicted"/>
<dbReference type="EMBL" id="SWVK01000006">
    <property type="protein sequence ID" value="NFN34575.1"/>
    <property type="molecule type" value="Genomic_DNA"/>
</dbReference>
<keyword evidence="2" id="KW-0378">Hydrolase</keyword>
<gene>
    <name evidence="2" type="ORF">FC774_12140</name>
    <name evidence="3" type="ORF">FDB51_05385</name>
</gene>
<dbReference type="OrthoDB" id="9806902at2"/>
<evidence type="ECO:0000259" key="1">
    <source>
        <dbReference type="Pfam" id="PF12146"/>
    </source>
</evidence>
<dbReference type="AlphaFoldDB" id="A0A0L9Y9B9"/>
<dbReference type="SUPFAM" id="SSF53474">
    <property type="entry name" value="alpha/beta-Hydrolases"/>
    <property type="match status" value="1"/>
</dbReference>
<dbReference type="InterPro" id="IPR029058">
    <property type="entry name" value="AB_hydrolase_fold"/>
</dbReference>
<dbReference type="Proteomes" id="UP000473681">
    <property type="component" value="Unassembled WGS sequence"/>
</dbReference>
<reference evidence="4 5" key="1">
    <citation type="submission" date="2019-04" db="EMBL/GenBank/DDBJ databases">
        <title>Genome sequencing of Clostridium botulinum Groups I-IV and Clostridium butyricum.</title>
        <authorList>
            <person name="Brunt J."/>
            <person name="Van Vliet A.H.M."/>
            <person name="Stringer S.C."/>
            <person name="Carter A.T."/>
            <person name="Peck M.W."/>
        </authorList>
    </citation>
    <scope>NUCLEOTIDE SEQUENCE [LARGE SCALE GENOMIC DNA]</scope>
    <source>
        <strain evidence="2 5">1605</strain>
        <strain evidence="3 4">CB-K-33E</strain>
    </source>
</reference>
<protein>
    <submittedName>
        <fullName evidence="2">Alpha/beta hydrolase</fullName>
    </submittedName>
</protein>
<evidence type="ECO:0000313" key="5">
    <source>
        <dbReference type="Proteomes" id="UP000476820"/>
    </source>
</evidence>
<dbReference type="InterPro" id="IPR051044">
    <property type="entry name" value="MAG_DAG_Lipase"/>
</dbReference>
<dbReference type="Proteomes" id="UP000476820">
    <property type="component" value="Unassembled WGS sequence"/>
</dbReference>
<evidence type="ECO:0000313" key="2">
    <source>
        <dbReference type="EMBL" id="NFF88617.1"/>
    </source>
</evidence>
<accession>A0A0L9Y9B9</accession>
<dbReference type="EMBL" id="SWOV01000034">
    <property type="protein sequence ID" value="NFF88617.1"/>
    <property type="molecule type" value="Genomic_DNA"/>
</dbReference>
<comment type="caution">
    <text evidence="2">The sequence shown here is derived from an EMBL/GenBank/DDBJ whole genome shotgun (WGS) entry which is preliminary data.</text>
</comment>
<feature type="domain" description="Serine aminopeptidase S33" evidence="1">
    <location>
        <begin position="25"/>
        <end position="240"/>
    </location>
</feature>
<dbReference type="RefSeq" id="WP_017825240.1">
    <property type="nucleotide sequence ID" value="NZ_LFPA01000091.1"/>
</dbReference>
<organism evidence="2 5">
    <name type="scientific">Clostridium botulinum</name>
    <dbReference type="NCBI Taxonomy" id="1491"/>
    <lineage>
        <taxon>Bacteria</taxon>
        <taxon>Bacillati</taxon>
        <taxon>Bacillota</taxon>
        <taxon>Clostridia</taxon>
        <taxon>Eubacteriales</taxon>
        <taxon>Clostridiaceae</taxon>
        <taxon>Clostridium</taxon>
    </lineage>
</organism>
<dbReference type="GO" id="GO:0016787">
    <property type="term" value="F:hydrolase activity"/>
    <property type="evidence" value="ECO:0007669"/>
    <property type="project" value="UniProtKB-KW"/>
</dbReference>
<dbReference type="Pfam" id="PF12146">
    <property type="entry name" value="Hydrolase_4"/>
    <property type="match status" value="1"/>
</dbReference>
<sequence>MIISEFLNSFDDTKLYVRKSFVNTAKAVLIIAHGLTEHCNRYEHLIKNLNMDGFNTYLFDHRGHGKSDGKRGHCNNFYEMVKDINFMVDIAKKENKNLPVFLLGHDLGGLAIAEFAINFPHKANGFIMSSALTNNISNTYITNDVHNLICSDKSVVNDYIKDSLIVKEISDNLYIEIKNTLKSLNEHINKFEFPVLILHGKEDKLILCDDSTNFYNKISSSDKTLKIYDGLYHEILNEPDRDYIIDDISQWIKSHL</sequence>
<dbReference type="InterPro" id="IPR022742">
    <property type="entry name" value="Hydrolase_4"/>
</dbReference>
<dbReference type="PANTHER" id="PTHR11614">
    <property type="entry name" value="PHOSPHOLIPASE-RELATED"/>
    <property type="match status" value="1"/>
</dbReference>